<accession>E6QWS5</accession>
<dbReference type="EMBL" id="CABR01000160">
    <property type="protein sequence ID" value="CBI11699.1"/>
    <property type="molecule type" value="Genomic_DNA"/>
</dbReference>
<organism evidence="1">
    <name type="scientific">mine drainage metagenome</name>
    <dbReference type="NCBI Taxonomy" id="410659"/>
    <lineage>
        <taxon>unclassified sequences</taxon>
        <taxon>metagenomes</taxon>
        <taxon>ecological metagenomes</taxon>
    </lineage>
</organism>
<sequence>MLVTLADILSVYMEEKLDRIEKNMGDLIEIVVSIKDNMVTRDELASELVGVRAEIASVREELGGKIDGVQRSVDAGFERHSALEARVSKIETELHM</sequence>
<reference evidence="1" key="1">
    <citation type="submission" date="2009-10" db="EMBL/GenBank/DDBJ databases">
        <title>Diversity of trophic interactions inside an arsenic-rich microbial ecosystem.</title>
        <authorList>
            <person name="Bertin P.N."/>
            <person name="Heinrich-Salmeron A."/>
            <person name="Pelletier E."/>
            <person name="Goulhen-Chollet F."/>
            <person name="Arsene-Ploetze F."/>
            <person name="Gallien S."/>
            <person name="Calteau A."/>
            <person name="Vallenet D."/>
            <person name="Casiot C."/>
            <person name="Chane-Woon-Ming B."/>
            <person name="Giloteaux L."/>
            <person name="Barakat M."/>
            <person name="Bonnefoy V."/>
            <person name="Bruneel O."/>
            <person name="Chandler M."/>
            <person name="Cleiss J."/>
            <person name="Duran R."/>
            <person name="Elbaz-Poulichet F."/>
            <person name="Fonknechten N."/>
            <person name="Lauga B."/>
            <person name="Mornico D."/>
            <person name="Ortet P."/>
            <person name="Schaeffer C."/>
            <person name="Siguier P."/>
            <person name="Alexander Thil Smith A."/>
            <person name="Van Dorsselaer A."/>
            <person name="Weissenbach J."/>
            <person name="Medigue C."/>
            <person name="Le Paslier D."/>
        </authorList>
    </citation>
    <scope>NUCLEOTIDE SEQUENCE</scope>
</reference>
<proteinExistence type="predicted"/>
<dbReference type="AlphaFoldDB" id="E6QWS5"/>
<comment type="caution">
    <text evidence="1">The sequence shown here is derived from an EMBL/GenBank/DDBJ whole genome shotgun (WGS) entry which is preliminary data.</text>
</comment>
<protein>
    <submittedName>
        <fullName evidence="1">Uncharacterized protein</fullName>
    </submittedName>
</protein>
<name>E6QWS5_9ZZZZ</name>
<gene>
    <name evidence="1" type="ORF">CARN7_2540</name>
</gene>
<evidence type="ECO:0000313" key="1">
    <source>
        <dbReference type="EMBL" id="CBI11699.1"/>
    </source>
</evidence>